<proteinExistence type="predicted"/>
<organism evidence="3 4">
    <name type="scientific">Petromyces alliaceus</name>
    <name type="common">Aspergillus alliaceus</name>
    <dbReference type="NCBI Taxonomy" id="209559"/>
    <lineage>
        <taxon>Eukaryota</taxon>
        <taxon>Fungi</taxon>
        <taxon>Dikarya</taxon>
        <taxon>Ascomycota</taxon>
        <taxon>Pezizomycotina</taxon>
        <taxon>Eurotiomycetes</taxon>
        <taxon>Eurotiomycetidae</taxon>
        <taxon>Eurotiales</taxon>
        <taxon>Aspergillaceae</taxon>
        <taxon>Aspergillus</taxon>
        <taxon>Aspergillus subgen. Circumdati</taxon>
    </lineage>
</organism>
<protein>
    <submittedName>
        <fullName evidence="3">Uncharacterized protein</fullName>
    </submittedName>
</protein>
<evidence type="ECO:0000256" key="1">
    <source>
        <dbReference type="SAM" id="Coils"/>
    </source>
</evidence>
<evidence type="ECO:0000256" key="2">
    <source>
        <dbReference type="SAM" id="MobiDB-lite"/>
    </source>
</evidence>
<feature type="coiled-coil region" evidence="1">
    <location>
        <begin position="77"/>
        <end position="104"/>
    </location>
</feature>
<dbReference type="Proteomes" id="UP000541154">
    <property type="component" value="Unassembled WGS sequence"/>
</dbReference>
<name>A0A8H6A124_PETAA</name>
<feature type="compositionally biased region" description="Basic and acidic residues" evidence="2">
    <location>
        <begin position="215"/>
        <end position="224"/>
    </location>
</feature>
<dbReference type="AlphaFoldDB" id="A0A8H6A124"/>
<feature type="region of interest" description="Disordered" evidence="2">
    <location>
        <begin position="201"/>
        <end position="224"/>
    </location>
</feature>
<evidence type="ECO:0000313" key="3">
    <source>
        <dbReference type="EMBL" id="KAF5858927.1"/>
    </source>
</evidence>
<keyword evidence="4" id="KW-1185">Reference proteome</keyword>
<accession>A0A8H6A124</accession>
<sequence>MQVHMDCAFNNITFVCTKTDDISVSEVQVSLKLGYPKKKVCNDAEAGEVTTLNNDPQEVTFVGNSVIEMQCSGFSENKELARHYQALKAEKKQLDYQRRQLNASLLNRSRTKRKSLSDSGKRANPLLEIFVGGWTRIFCVKVPQQLNQFAARLSETLQMFHKGAIALAGKSAKETPEEMLNTYCKPLEHELNQLEASISKRTKSAQSNVVPKASPYERHNDSRSKRQLWPKTTVGHVLRDYCAAVVGPQIRKLADDQVKLKNDITGIIQTTKAKIHLDKLLGLDPGKNGQPKLSVASEVVVKSEEKPM</sequence>
<evidence type="ECO:0000313" key="4">
    <source>
        <dbReference type="Proteomes" id="UP000541154"/>
    </source>
</evidence>
<comment type="caution">
    <text evidence="3">The sequence shown here is derived from an EMBL/GenBank/DDBJ whole genome shotgun (WGS) entry which is preliminary data.</text>
</comment>
<gene>
    <name evidence="3" type="ORF">ETB97_003587</name>
</gene>
<keyword evidence="1" id="KW-0175">Coiled coil</keyword>
<dbReference type="EMBL" id="SPNV01000185">
    <property type="protein sequence ID" value="KAF5858927.1"/>
    <property type="molecule type" value="Genomic_DNA"/>
</dbReference>
<reference evidence="3 4" key="1">
    <citation type="submission" date="2019-04" db="EMBL/GenBank/DDBJ databases">
        <title>Aspergillus burnettii sp. nov., novel species from soil in southeast Queensland.</title>
        <authorList>
            <person name="Gilchrist C.L.M."/>
            <person name="Pitt J.I."/>
            <person name="Lange L."/>
            <person name="Lacey H.J."/>
            <person name="Vuong D."/>
            <person name="Midgley D.J."/>
            <person name="Greenfield P."/>
            <person name="Bradbury M."/>
            <person name="Lacey E."/>
            <person name="Busk P.K."/>
            <person name="Pilgaard B."/>
            <person name="Chooi Y.H."/>
            <person name="Piggott A.M."/>
        </authorList>
    </citation>
    <scope>NUCLEOTIDE SEQUENCE [LARGE SCALE GENOMIC DNA]</scope>
    <source>
        <strain evidence="3 4">FRR 5400</strain>
    </source>
</reference>